<feature type="region of interest" description="Disordered" evidence="1">
    <location>
        <begin position="151"/>
        <end position="205"/>
    </location>
</feature>
<dbReference type="AlphaFoldDB" id="A0AB34ILI8"/>
<keyword evidence="2" id="KW-0812">Transmembrane</keyword>
<evidence type="ECO:0000313" key="4">
    <source>
        <dbReference type="Proteomes" id="UP001515480"/>
    </source>
</evidence>
<feature type="compositionally biased region" description="Acidic residues" evidence="1">
    <location>
        <begin position="317"/>
        <end position="335"/>
    </location>
</feature>
<evidence type="ECO:0000256" key="2">
    <source>
        <dbReference type="SAM" id="Phobius"/>
    </source>
</evidence>
<comment type="caution">
    <text evidence="3">The sequence shown here is derived from an EMBL/GenBank/DDBJ whole genome shotgun (WGS) entry which is preliminary data.</text>
</comment>
<keyword evidence="2" id="KW-1133">Transmembrane helix</keyword>
<reference evidence="3 4" key="1">
    <citation type="journal article" date="2024" name="Science">
        <title>Giant polyketide synthase enzymes in the biosynthesis of giant marine polyether toxins.</title>
        <authorList>
            <person name="Fallon T.R."/>
            <person name="Shende V.V."/>
            <person name="Wierzbicki I.H."/>
            <person name="Pendleton A.L."/>
            <person name="Watervoot N.F."/>
            <person name="Auber R.P."/>
            <person name="Gonzalez D.J."/>
            <person name="Wisecaver J.H."/>
            <person name="Moore B.S."/>
        </authorList>
    </citation>
    <scope>NUCLEOTIDE SEQUENCE [LARGE SCALE GENOMIC DNA]</scope>
    <source>
        <strain evidence="3 4">12B1</strain>
    </source>
</reference>
<feature type="region of interest" description="Disordered" evidence="1">
    <location>
        <begin position="300"/>
        <end position="335"/>
    </location>
</feature>
<dbReference type="EMBL" id="JBGBPQ010000022">
    <property type="protein sequence ID" value="KAL1503256.1"/>
    <property type="molecule type" value="Genomic_DNA"/>
</dbReference>
<keyword evidence="4" id="KW-1185">Reference proteome</keyword>
<evidence type="ECO:0000313" key="3">
    <source>
        <dbReference type="EMBL" id="KAL1503256.1"/>
    </source>
</evidence>
<dbReference type="PRINTS" id="PR01217">
    <property type="entry name" value="PRICHEXTENSN"/>
</dbReference>
<evidence type="ECO:0000256" key="1">
    <source>
        <dbReference type="SAM" id="MobiDB-lite"/>
    </source>
</evidence>
<accession>A0AB34ILI8</accession>
<name>A0AB34ILI8_PRYPA</name>
<keyword evidence="2" id="KW-0472">Membrane</keyword>
<proteinExistence type="predicted"/>
<gene>
    <name evidence="3" type="ORF">AB1Y20_011312</name>
</gene>
<dbReference type="Proteomes" id="UP001515480">
    <property type="component" value="Unassembled WGS sequence"/>
</dbReference>
<sequence length="335" mass="34815">MACASWCHWDPQNCALAPCAPCASCQPAVAPALPPPAAAGEEGEEVADEDLSPWPCASWCRFNELKNCGRDVCRGCAACDARPRHCLTWGAIATAAGREVSHFCTTDADAYEWCERLSTPTPSDSSPTTYSVWILAGLRCCEEGALRTPVDGCPTLRPSPPAPPAPPPPPPSPSPPPPPLPLPPAPCPPPPPPATHPPPAVRPASPLLPPAPPFLPSPPLSPLPPLPPLLPLLPLVGGALPPAAPAAPPTPLAAIIAWAAALALSIAPLLRYAAPLRAAARRALLRLALRPALRREAIAARPRPRRDGYVSGKLTEPEEDAPAAEDESAEDSAED</sequence>
<feature type="transmembrane region" description="Helical" evidence="2">
    <location>
        <begin position="252"/>
        <end position="274"/>
    </location>
</feature>
<protein>
    <submittedName>
        <fullName evidence="3">Uncharacterized protein</fullName>
    </submittedName>
</protein>
<organism evidence="3 4">
    <name type="scientific">Prymnesium parvum</name>
    <name type="common">Toxic golden alga</name>
    <dbReference type="NCBI Taxonomy" id="97485"/>
    <lineage>
        <taxon>Eukaryota</taxon>
        <taxon>Haptista</taxon>
        <taxon>Haptophyta</taxon>
        <taxon>Prymnesiophyceae</taxon>
        <taxon>Prymnesiales</taxon>
        <taxon>Prymnesiaceae</taxon>
        <taxon>Prymnesium</taxon>
    </lineage>
</organism>
<feature type="compositionally biased region" description="Pro residues" evidence="1">
    <location>
        <begin position="157"/>
        <end position="205"/>
    </location>
</feature>